<dbReference type="SUPFAM" id="SSF51905">
    <property type="entry name" value="FAD/NAD(P)-binding domain"/>
    <property type="match status" value="1"/>
</dbReference>
<reference evidence="2" key="1">
    <citation type="submission" date="2022-10" db="EMBL/GenBank/DDBJ databases">
        <title>The complete genomes of actinobacterial strains from the NBC collection.</title>
        <authorList>
            <person name="Joergensen T.S."/>
            <person name="Alvarez Arevalo M."/>
            <person name="Sterndorff E.B."/>
            <person name="Faurdal D."/>
            <person name="Vuksanovic O."/>
            <person name="Mourched A.-S."/>
            <person name="Charusanti P."/>
            <person name="Shaw S."/>
            <person name="Blin K."/>
            <person name="Weber T."/>
        </authorList>
    </citation>
    <scope>NUCLEOTIDE SEQUENCE</scope>
    <source>
        <strain evidence="2">NBC_00222</strain>
    </source>
</reference>
<name>A0ABZ1TUL8_9ACTN</name>
<feature type="region of interest" description="Disordered" evidence="1">
    <location>
        <begin position="516"/>
        <end position="552"/>
    </location>
</feature>
<proteinExistence type="predicted"/>
<dbReference type="PANTHER" id="PTHR42877">
    <property type="entry name" value="L-ORNITHINE N(5)-MONOOXYGENASE-RELATED"/>
    <property type="match status" value="1"/>
</dbReference>
<protein>
    <submittedName>
        <fullName evidence="2">NAD(P)/FAD-dependent oxidoreductase</fullName>
    </submittedName>
</protein>
<evidence type="ECO:0000313" key="3">
    <source>
        <dbReference type="Proteomes" id="UP001432222"/>
    </source>
</evidence>
<evidence type="ECO:0000313" key="2">
    <source>
        <dbReference type="EMBL" id="WUQ81829.1"/>
    </source>
</evidence>
<gene>
    <name evidence="2" type="ORF">OHA16_01860</name>
</gene>
<dbReference type="Gene3D" id="3.50.50.60">
    <property type="entry name" value="FAD/NAD(P)-binding domain"/>
    <property type="match status" value="2"/>
</dbReference>
<dbReference type="PANTHER" id="PTHR42877:SF4">
    <property type="entry name" value="FAD_NAD(P)-BINDING DOMAIN-CONTAINING PROTEIN-RELATED"/>
    <property type="match status" value="1"/>
</dbReference>
<sequence length="552" mass="60222">MSAAEAGPRPGAPEDGVPDHEVLVIGAGFSGIGTAVGLLRAGIDDFLVLDEQDDVGGSWHANRYPGVAVDISAFSYSFAFEPHPAWSRAFPPGAELKAYADHCVDRYGLRSRLRLNSRVVRAGYHEDGHLWEVLLADGTALTARFVVCATGWLTRPKTPELAGLDRFAGPVVHTARWDASLDLRGRRVAVVGTGASSVQLVPEIAPSVERLDVYQRTPTWVFPKPDLPVPAAVRGVFARAPWTQRAVRLATDTATELSFVIAMIHYRRFPFLVRTGEALSRLYLRQQVGGDRELMDALAPAYRLGCKRPSFGKGYWRAFTRDNVRLVTDPIERITAGGVVTADGTERAADVLVLATGFHVLDNLPPFPLSGQGGRELGEFWASERFQTYEGSSVKGFPNLWFIVGPYSFTGGSWFGMIDYQVTHLLRVIGEARRRGATQAVVRPERHDASFAKVLRRQRDTVFADASCRGTNSYYFDRHGDAPAVRPASTYEAAWRARSFDLDDYRYERVRSDGSAAVPDTVAPDATAPDTAAPGTTAPGAGHPEGARHATA</sequence>
<dbReference type="InterPro" id="IPR036188">
    <property type="entry name" value="FAD/NAD-bd_sf"/>
</dbReference>
<feature type="compositionally biased region" description="Low complexity" evidence="1">
    <location>
        <begin position="516"/>
        <end position="542"/>
    </location>
</feature>
<dbReference type="RefSeq" id="WP_328952904.1">
    <property type="nucleotide sequence ID" value="NZ_CP108110.1"/>
</dbReference>
<organism evidence="2 3">
    <name type="scientific">Kitasatospora purpeofusca</name>
    <dbReference type="NCBI Taxonomy" id="67352"/>
    <lineage>
        <taxon>Bacteria</taxon>
        <taxon>Bacillati</taxon>
        <taxon>Actinomycetota</taxon>
        <taxon>Actinomycetes</taxon>
        <taxon>Kitasatosporales</taxon>
        <taxon>Streptomycetaceae</taxon>
        <taxon>Kitasatospora</taxon>
    </lineage>
</organism>
<evidence type="ECO:0000256" key="1">
    <source>
        <dbReference type="SAM" id="MobiDB-lite"/>
    </source>
</evidence>
<dbReference type="InterPro" id="IPR051209">
    <property type="entry name" value="FAD-bind_Monooxygenase_sf"/>
</dbReference>
<dbReference type="Pfam" id="PF13738">
    <property type="entry name" value="Pyr_redox_3"/>
    <property type="match status" value="1"/>
</dbReference>
<dbReference type="Proteomes" id="UP001432222">
    <property type="component" value="Chromosome"/>
</dbReference>
<keyword evidence="3" id="KW-1185">Reference proteome</keyword>
<dbReference type="EMBL" id="CP108110">
    <property type="protein sequence ID" value="WUQ81829.1"/>
    <property type="molecule type" value="Genomic_DNA"/>
</dbReference>
<accession>A0ABZ1TUL8</accession>